<feature type="compositionally biased region" description="Low complexity" evidence="4">
    <location>
        <begin position="997"/>
        <end position="1015"/>
    </location>
</feature>
<dbReference type="InterPro" id="IPR015915">
    <property type="entry name" value="Kelch-typ_b-propeller"/>
</dbReference>
<gene>
    <name evidence="7" type="ORF">PeribacterD1_0236</name>
</gene>
<accession>A0A0S1SDY2</accession>
<dbReference type="EMBL" id="CP013065">
    <property type="protein sequence ID" value="ALM12935.1"/>
    <property type="molecule type" value="Genomic_DNA"/>
</dbReference>
<accession>A0A0S1SVU6</accession>
<accession>A0A0S1SRK4</accession>
<name>A0A0S1SN14_9BACT</name>
<evidence type="ECO:0000259" key="6">
    <source>
        <dbReference type="Pfam" id="PF25275"/>
    </source>
</evidence>
<evidence type="ECO:0000256" key="4">
    <source>
        <dbReference type="SAM" id="MobiDB-lite"/>
    </source>
</evidence>
<dbReference type="Pfam" id="PF25275">
    <property type="entry name" value="Golvesin_C"/>
    <property type="match status" value="1"/>
</dbReference>
<evidence type="ECO:0000313" key="8">
    <source>
        <dbReference type="Proteomes" id="UP000069135"/>
    </source>
</evidence>
<accession>A0A0S1SN14</accession>
<keyword evidence="7" id="KW-0449">Lipoprotein</keyword>
<evidence type="ECO:0000313" key="7">
    <source>
        <dbReference type="EMBL" id="ALM12935.1"/>
    </source>
</evidence>
<dbReference type="Proteomes" id="UP000069135">
    <property type="component" value="Chromosome"/>
</dbReference>
<dbReference type="SUPFAM" id="SSF110296">
    <property type="entry name" value="Oligoxyloglucan reducing end-specific cellobiohydrolase"/>
    <property type="match status" value="1"/>
</dbReference>
<protein>
    <submittedName>
        <fullName evidence="7">Putative lipoprotein</fullName>
    </submittedName>
</protein>
<evidence type="ECO:0000256" key="1">
    <source>
        <dbReference type="ARBA" id="ARBA00022729"/>
    </source>
</evidence>
<keyword evidence="1 5" id="KW-0732">Signal</keyword>
<dbReference type="NCBIfam" id="TIGR02232">
    <property type="entry name" value="myxo_disulf_rpt"/>
    <property type="match status" value="1"/>
</dbReference>
<keyword evidence="2" id="KW-0677">Repeat</keyword>
<evidence type="ECO:0000256" key="3">
    <source>
        <dbReference type="ARBA" id="ARBA00023157"/>
    </source>
</evidence>
<reference evidence="7 8" key="2">
    <citation type="journal article" date="2016" name="PeerJ">
        <title>Analysis of five complete genome sequences for members of the class Peribacteria in the recently recognized Peregrinibacteria bacterial phylum.</title>
        <authorList>
            <person name="Anantharaman K."/>
            <person name="Brown C.T."/>
            <person name="Burstein D."/>
            <person name="Castelle C.J."/>
            <person name="Probst A.J."/>
            <person name="Thomas B.C."/>
            <person name="Williams K.H."/>
            <person name="Banfield J.F."/>
        </authorList>
    </citation>
    <scope>NUCLEOTIDE SEQUENCE [LARGE SCALE GENOMIC DNA]</scope>
    <source>
        <strain evidence="7">RIFOXYD1_FULL_PER-ii_59_16</strain>
    </source>
</reference>
<evidence type="ECO:0000256" key="2">
    <source>
        <dbReference type="ARBA" id="ARBA00022737"/>
    </source>
</evidence>
<dbReference type="PATRIC" id="fig|1735161.3.peg.236"/>
<dbReference type="KEGG" id="prf:PeribacterA2_0236"/>
<dbReference type="Gene3D" id="2.120.10.80">
    <property type="entry name" value="Kelch-type beta propeller"/>
    <property type="match status" value="2"/>
</dbReference>
<proteinExistence type="predicted"/>
<dbReference type="STRING" id="1735162.PeribacterB2_0236"/>
<keyword evidence="3" id="KW-1015">Disulfide bond</keyword>
<feature type="chain" id="PRO_5009797870" evidence="5">
    <location>
        <begin position="22"/>
        <end position="2236"/>
    </location>
</feature>
<sequence length="2236" mass="233374">MVTKRLAVLSILALSVGAAFTGTLWNLQEDSLQGQLAAGSSVTIDDGDAGFRTAGQGWQRFQHALGYGGDLVSPAVVTDPNLSATWTFSNVTAGSIKIYVTFKAYSLLTNQAPYTIKDGVTTIGTATVNQKVDPAGNVFDGKNWVLLGTYTVRGPTVSVTLSRPQALTTNGVIADAVRIERAMSPAQAITAIPRADSGFPACNYSLPYNGCGAAQCISGSCVPNDQIDAFLGMSPPTNGKGCTSNPECFPYICVSNPRIRQYPMIEPRARCNTTCDYSAPYNGCQGNTECINNQCVPTGSVVSSARSSWASQASSASQAGWWTKPSSSAAWSATYSPPPLPVASSVSSSAFNWLPTFGSASSTPWFGGNVSSAVFASAGMWYSAAASMPNSGYIPPDAGGESGGQMASDSYGMMPPKTGGQEGGTSGGMSTIGDSACFVIRNFNPIYPSDITMECSMRGGVWNTQMGCCTCQYGNTSCDPNYGECRCCPDGTLASCTFIEGPGGDYPTTRVECTCQPVECPPGYYVGPGNVCLPVSQCGDGYLEPSGIPREVCETGSNEGCPVGRNCIACKSCSLCGNTTLEPSEACEADYSCGEGSACDACACSPSATPLTANVTTTLNTGSPNFSTSTTPQNTTLSSWSLQVLPHNTYDIYVQVTKGNPNQTPCPPSFWRVYDGSRQVQPLFVPFGSPLCPAWPDLTKTMVWIKIGQVAAASNSLRVEHAPTPPPTPSEPMSRPIVVSAIRIVKNVSSTLPPPLGVTLIDNGDPGFRASGGEWEERQFPMPGDWSIGPVSTPLFDDDITLKYGTLPNSNAMASWSFSVSPGRYRVLATYGALSISNFVNKNAVYSIRNGAPEESAKQVGSVTVDHSFPPNGPMYRFVSWKDLGSYTISGNRLSVVLTNPYGLSADAVRIEPVDAPVSSSSSSRVSSAVSSIAPVCQAQPWQGCQEGFICLSQCPNGQCLQLPLDCPPGTTLRYQGICGNNGCLGQCGGCIATTPSSSSISRSSSSRVSSVSSSSAGTCAREGEVIDEASWRPCCSGLVAWPNLAPQPSGQCPDITFSLVCIRQCGNGKCTTGENYCNCPMDCPRPVSSSSAASQPRSSSSAISEQARFCCIAGLCQPSFTPSCPYTSYDQCKLACGRSSSSAQGGRCGDGQLNPGEQCEANIPCPNQEFCNRDTCQCLTSYCGNDRVEGQEQCDGFDDRCAPPQSCSADCRCVNPPPGSLNWRTLGESYLISTISEYALFSNGNYLYIVGGKDFWGQSDDEFRSDNGLSWRRVASLPQPLSNAASLKLGEVGALLLGGLADESSVAHWAFETPNLLTVGFRSNPDLALPVPRYDAAALRVGNRTYLLGGSDKASPFSGSLFGSLISSLIGQTAVARPSREIYVHDGGSWARIQPDLPFHVTKDDAFTIGDSLFILDRSSTRKVYMSNNGSSWTQVSTLPSQTANARLLRPVTHNGSIWLIGKTGSFAGSAAVTRNGTDWQIVSGALPSGLNDFVPDQAVSHQGELWMLGTVSDYYIGGNGRNGKVLATGAAGGPTCGNGGIEGNEQCDDQNTRAGDGCSASCQIESGWTCSGQPSICERSPAAFMPWTRVSDMRVGTSPLASVAYNGNTFVAVGTSGKGAYSTDGINWTAISDMKVGSTSLLSVTYGNGKFVAVGNSGRGAYSVNGINWTAIGDTRSYGEHLFDVTYGNGKFVAVGPNGKGSYSTDGATWTAISDLQVGTTFLNAITYGNGRFVAVGEENKGTYSTDGIRWTGIADMKVDSSILHGITYGNGRFVAVGMSGAGAYSADGQTWVRNVVGSLQQGFSENYLSVTYGAGKFVGVGDGGKGAYAWFPGTGPSSSSSSSAGYWQNCPSGYQCLAQKVNNQCEHIPLDCFNGQLECTDACGDLSSCMGSCCRCVPRSSSSSSSAGCANNGETVYSSSVFGPTSCCSRNAGIRPSSTLVGDMCVAPDNGSLGTCIDNWWQTCGNGTCGTGEDKCTCEQDCPDCTPAGKTAPVIPGAACCPDLTGVNPGSVPQPDGSCPTELPVGGLLCTDCGNGTCEEWENHCNCPQDCSPPGPTCGNGWLDPQEDSQCEPSLNYDKCPLKGLVCDQQNCRCVAGGSSSAQACIQEGKTGPVVQFPPPCCAGLQQISSDRVGPNGSCLLTGGSFTCARCGNGQCGPGENLCNCPQDCQTICPALSPPYCPNGVLVPQLGPGPNGCPQPPVCCNGANNPQAQCSINLKCGNGSCFIESCTCQ</sequence>
<dbReference type="InterPro" id="IPR033803">
    <property type="entry name" value="CBD-like_Golvesin-Xly"/>
</dbReference>
<evidence type="ECO:0000256" key="5">
    <source>
        <dbReference type="SAM" id="SignalP"/>
    </source>
</evidence>
<dbReference type="InterPro" id="IPR011936">
    <property type="entry name" value="Myxo_disulph_rpt"/>
</dbReference>
<organism evidence="7 8">
    <name type="scientific">Candidatus Peribacter riflensis</name>
    <dbReference type="NCBI Taxonomy" id="1735162"/>
    <lineage>
        <taxon>Bacteria</taxon>
        <taxon>Candidatus Peregrinibacteriota</taxon>
        <taxon>Candidatus Peribacteria</taxon>
        <taxon>Candidatus Peribacterales</taxon>
        <taxon>Candidatus Peribacteraceae</taxon>
        <taxon>Candidatus Peribacter</taxon>
    </lineage>
</organism>
<accession>A0A0S1SG09</accession>
<reference evidence="8" key="1">
    <citation type="submission" date="2015-10" db="EMBL/GenBank/DDBJ databases">
        <title>Analysis of five complete genome sequences for members of the class Peribacteria in the recently recognized Peregrinibacteria bacterial phylum.</title>
        <authorList>
            <person name="Anantharaman K."/>
            <person name="Brown C.T."/>
            <person name="Burstein D."/>
            <person name="Castelle C.J."/>
            <person name="Probst A.J."/>
            <person name="Thomas B.C."/>
            <person name="Williams K.H."/>
            <person name="Banfield J.F."/>
        </authorList>
    </citation>
    <scope>NUCLEOTIDE SEQUENCE [LARGE SCALE GENOMIC DNA]</scope>
</reference>
<feature type="domain" description="Golvesin/Xly CBD-like" evidence="6">
    <location>
        <begin position="42"/>
        <end position="181"/>
    </location>
</feature>
<feature type="signal peptide" evidence="5">
    <location>
        <begin position="1"/>
        <end position="21"/>
    </location>
</feature>
<feature type="region of interest" description="Disordered" evidence="4">
    <location>
        <begin position="996"/>
        <end position="1015"/>
    </location>
</feature>
<dbReference type="SUPFAM" id="SSF117281">
    <property type="entry name" value="Kelch motif"/>
    <property type="match status" value="1"/>
</dbReference>